<keyword evidence="6 7" id="KW-0961">Cell wall biogenesis/degradation</keyword>
<comment type="subcellular location">
    <subcellularLocation>
        <location evidence="7">Golgi apparatus</location>
        <location evidence="7">Golgi stack membrane</location>
        <topology evidence="7">Single-pass type II membrane protein</topology>
    </subcellularLocation>
</comment>
<dbReference type="FunFam" id="3.40.50.11340:FF:000005">
    <property type="entry name" value="Galactoside 2-alpha-L-fucosyltransferase"/>
    <property type="match status" value="1"/>
</dbReference>
<evidence type="ECO:0000256" key="2">
    <source>
        <dbReference type="ARBA" id="ARBA00022676"/>
    </source>
</evidence>
<name>A0ABC9DWX2_9POAL</name>
<evidence type="ECO:0000313" key="10">
    <source>
        <dbReference type="Proteomes" id="UP001497457"/>
    </source>
</evidence>
<feature type="region of interest" description="Disordered" evidence="8">
    <location>
        <begin position="1"/>
        <end position="25"/>
    </location>
</feature>
<dbReference type="Proteomes" id="UP001497457">
    <property type="component" value="Chromosome 35b"/>
</dbReference>
<evidence type="ECO:0000313" key="9">
    <source>
        <dbReference type="EMBL" id="CAL5046730.1"/>
    </source>
</evidence>
<dbReference type="GO" id="GO:0016757">
    <property type="term" value="F:glycosyltransferase activity"/>
    <property type="evidence" value="ECO:0007669"/>
    <property type="project" value="UniProtKB-KW"/>
</dbReference>
<dbReference type="AlphaFoldDB" id="A0ABC9DWX2"/>
<keyword evidence="2 7" id="KW-0328">Glycosyltransferase</keyword>
<evidence type="ECO:0000256" key="5">
    <source>
        <dbReference type="ARBA" id="ARBA00023180"/>
    </source>
</evidence>
<evidence type="ECO:0000256" key="4">
    <source>
        <dbReference type="ARBA" id="ARBA00023034"/>
    </source>
</evidence>
<dbReference type="InterPro" id="IPR004938">
    <property type="entry name" value="XG_FTase"/>
</dbReference>
<sequence length="591" mass="64973">MRQREAKLGVDGAAAPWKEQQQQRSPAGRWLDAEAAAAALGPFTPRTKRAPYCSVINVVLAAFMLTVPAMVILLGVRTSAPAVRITSADAVRRGVSGERSYDRLLGGLLADGFDERSCRSRYQSVLYRRRPGRQPSAYLVSKLRQQEALQRRCGPGTEAYSHALEQLRSGKTGGAAAASQDCKYLVSISYRGLGNRILAAASAFLYSVLTDRVLLVDPSNEMGELFCEPFPGTTWLLPPGFPLSSYTNFSISTAESYGNMLRNKVIRTDASAGPAGAGDVPAFAYVHLDHDATEQDNLFFCDEDQRVLGSIPWLVMRTDSYFVPGLFLDTGFREELARMFPEPDAAFHHVVRYLFHPNNHVWGLVTRYHDAYLAGAAHRVGIQVRVFGAQPNSPELLEQITRCTQKEGLLPELLVPAAGEDGDGDGDPVVAAAGPTRKTKAVLVTSLKSWYYERLKGMYWERAAATGEAVGVHQPSHEEFQRFGARSHDAKALAEMHLLSLTDALVTTAWSTFGYVAQGLGGLRPWVMYRPENDTHVPDPPCGRDVSMDPCFHAPPFYDCRLKRGADSGKIAPQVRHCIDMSWGLKIVRPS</sequence>
<dbReference type="Pfam" id="PF03254">
    <property type="entry name" value="XG_FTase"/>
    <property type="match status" value="1"/>
</dbReference>
<evidence type="ECO:0000256" key="3">
    <source>
        <dbReference type="ARBA" id="ARBA00022679"/>
    </source>
</evidence>
<keyword evidence="3 7" id="KW-0808">Transferase</keyword>
<dbReference type="PANTHER" id="PTHR31889">
    <property type="entry name" value="FUCOSYLTRANSFERASE 2-RELATED"/>
    <property type="match status" value="1"/>
</dbReference>
<organism evidence="9 10">
    <name type="scientific">Urochloa decumbens</name>
    <dbReference type="NCBI Taxonomy" id="240449"/>
    <lineage>
        <taxon>Eukaryota</taxon>
        <taxon>Viridiplantae</taxon>
        <taxon>Streptophyta</taxon>
        <taxon>Embryophyta</taxon>
        <taxon>Tracheophyta</taxon>
        <taxon>Spermatophyta</taxon>
        <taxon>Magnoliopsida</taxon>
        <taxon>Liliopsida</taxon>
        <taxon>Poales</taxon>
        <taxon>Poaceae</taxon>
        <taxon>PACMAD clade</taxon>
        <taxon>Panicoideae</taxon>
        <taxon>Panicodae</taxon>
        <taxon>Paniceae</taxon>
        <taxon>Melinidinae</taxon>
        <taxon>Urochloa</taxon>
    </lineage>
</organism>
<evidence type="ECO:0000256" key="6">
    <source>
        <dbReference type="ARBA" id="ARBA00023316"/>
    </source>
</evidence>
<evidence type="ECO:0000256" key="1">
    <source>
        <dbReference type="ARBA" id="ARBA00010481"/>
    </source>
</evidence>
<dbReference type="EC" id="2.4.1.-" evidence="7"/>
<keyword evidence="7" id="KW-1133">Transmembrane helix</keyword>
<evidence type="ECO:0000256" key="8">
    <source>
        <dbReference type="SAM" id="MobiDB-lite"/>
    </source>
</evidence>
<protein>
    <recommendedName>
        <fullName evidence="7">Fucosyltransferase</fullName>
        <ecNumber evidence="7">2.4.1.-</ecNumber>
    </recommendedName>
</protein>
<dbReference type="EMBL" id="OZ075145">
    <property type="protein sequence ID" value="CAL5046730.1"/>
    <property type="molecule type" value="Genomic_DNA"/>
</dbReference>
<keyword evidence="5" id="KW-0325">Glycoprotein</keyword>
<accession>A0ABC9DWX2</accession>
<proteinExistence type="inferred from homology"/>
<keyword evidence="7" id="KW-0472">Membrane</keyword>
<dbReference type="Gene3D" id="3.40.50.11340">
    <property type="match status" value="1"/>
</dbReference>
<dbReference type="PANTHER" id="PTHR31889:SF87">
    <property type="entry name" value="FUCOSYLTRANSFERASE"/>
    <property type="match status" value="1"/>
</dbReference>
<keyword evidence="10" id="KW-1185">Reference proteome</keyword>
<keyword evidence="4 7" id="KW-0333">Golgi apparatus</keyword>
<dbReference type="GO" id="GO:0071555">
    <property type="term" value="P:cell wall organization"/>
    <property type="evidence" value="ECO:0007669"/>
    <property type="project" value="UniProtKB-UniRule"/>
</dbReference>
<keyword evidence="7" id="KW-0812">Transmembrane</keyword>
<reference evidence="10" key="1">
    <citation type="submission" date="2024-06" db="EMBL/GenBank/DDBJ databases">
        <authorList>
            <person name="Ryan C."/>
        </authorList>
    </citation>
    <scope>NUCLEOTIDE SEQUENCE [LARGE SCALE GENOMIC DNA]</scope>
</reference>
<reference evidence="9 10" key="2">
    <citation type="submission" date="2024-10" db="EMBL/GenBank/DDBJ databases">
        <authorList>
            <person name="Ryan C."/>
        </authorList>
    </citation>
    <scope>NUCLEOTIDE SEQUENCE [LARGE SCALE GENOMIC DNA]</scope>
</reference>
<evidence type="ECO:0000256" key="7">
    <source>
        <dbReference type="RuleBase" id="RU367004"/>
    </source>
</evidence>
<comment type="function">
    <text evidence="7">May be involved in cell wall biosynthesis.</text>
</comment>
<gene>
    <name evidence="9" type="ORF">URODEC1_LOCUS89501</name>
</gene>
<feature type="transmembrane region" description="Helical" evidence="7">
    <location>
        <begin position="55"/>
        <end position="76"/>
    </location>
</feature>
<comment type="similarity">
    <text evidence="1 7">Belongs to the glycosyltransferase 37 family.</text>
</comment>
<dbReference type="GO" id="GO:0032580">
    <property type="term" value="C:Golgi cisterna membrane"/>
    <property type="evidence" value="ECO:0007669"/>
    <property type="project" value="UniProtKB-SubCell"/>
</dbReference>